<proteinExistence type="predicted"/>
<dbReference type="AlphaFoldDB" id="A0A8D9E8F9"/>
<reference evidence="2" key="1">
    <citation type="submission" date="2021-05" db="EMBL/GenBank/DDBJ databases">
        <authorList>
            <person name="Alioto T."/>
            <person name="Alioto T."/>
            <person name="Gomez Garrido J."/>
        </authorList>
    </citation>
    <scope>NUCLEOTIDE SEQUENCE</scope>
</reference>
<protein>
    <submittedName>
        <fullName evidence="2">Uncharacterized protein</fullName>
    </submittedName>
</protein>
<accession>A0A8D9E8F9</accession>
<evidence type="ECO:0000256" key="1">
    <source>
        <dbReference type="SAM" id="MobiDB-lite"/>
    </source>
</evidence>
<organism evidence="2">
    <name type="scientific">Cacopsylla melanoneura</name>
    <dbReference type="NCBI Taxonomy" id="428564"/>
    <lineage>
        <taxon>Eukaryota</taxon>
        <taxon>Metazoa</taxon>
        <taxon>Ecdysozoa</taxon>
        <taxon>Arthropoda</taxon>
        <taxon>Hexapoda</taxon>
        <taxon>Insecta</taxon>
        <taxon>Pterygota</taxon>
        <taxon>Neoptera</taxon>
        <taxon>Paraneoptera</taxon>
        <taxon>Hemiptera</taxon>
        <taxon>Sternorrhyncha</taxon>
        <taxon>Psylloidea</taxon>
        <taxon>Psyllidae</taxon>
        <taxon>Psyllinae</taxon>
        <taxon>Cacopsylla</taxon>
    </lineage>
</organism>
<feature type="region of interest" description="Disordered" evidence="1">
    <location>
        <begin position="19"/>
        <end position="41"/>
    </location>
</feature>
<dbReference type="EMBL" id="HBUF01471388">
    <property type="protein sequence ID" value="CAG6744613.1"/>
    <property type="molecule type" value="Transcribed_RNA"/>
</dbReference>
<sequence length="125" mass="13496">MYHPNPSAALAATNYLPHHHGIANPAGTSRTRPPNTRRRAPCTVSHPLVAQAPCSLALLAAAPGTLHPQWAVPPPHTPCLVLTNIPCIMRPLRPALRSILDNRRPLSCGAMRTQLRSRDLTTSLS</sequence>
<name>A0A8D9E8F9_9HEMI</name>
<evidence type="ECO:0000313" key="2">
    <source>
        <dbReference type="EMBL" id="CAG6744613.1"/>
    </source>
</evidence>